<dbReference type="InterPro" id="IPR025857">
    <property type="entry name" value="MacB_PCD"/>
</dbReference>
<keyword evidence="5 7" id="KW-0472">Membrane</keyword>
<feature type="transmembrane region" description="Helical" evidence="7">
    <location>
        <begin position="431"/>
        <end position="454"/>
    </location>
</feature>
<evidence type="ECO:0000256" key="4">
    <source>
        <dbReference type="ARBA" id="ARBA00022989"/>
    </source>
</evidence>
<proteinExistence type="inferred from homology"/>
<dbReference type="InterPro" id="IPR003838">
    <property type="entry name" value="ABC3_permease_C"/>
</dbReference>
<feature type="transmembrane region" description="Helical" evidence="7">
    <location>
        <begin position="748"/>
        <end position="767"/>
    </location>
</feature>
<feature type="domain" description="ABC3 transporter permease C-terminal" evidence="8">
    <location>
        <begin position="265"/>
        <end position="380"/>
    </location>
</feature>
<evidence type="ECO:0000256" key="7">
    <source>
        <dbReference type="SAM" id="Phobius"/>
    </source>
</evidence>
<accession>A0AA37JEI6</accession>
<dbReference type="Pfam" id="PF12704">
    <property type="entry name" value="MacB_PCD"/>
    <property type="match status" value="1"/>
</dbReference>
<evidence type="ECO:0000256" key="5">
    <source>
        <dbReference type="ARBA" id="ARBA00023136"/>
    </source>
</evidence>
<feature type="transmembrane region" description="Helical" evidence="7">
    <location>
        <begin position="310"/>
        <end position="333"/>
    </location>
</feature>
<dbReference type="InterPro" id="IPR050250">
    <property type="entry name" value="Macrolide_Exporter_MacB"/>
</dbReference>
<keyword evidence="2" id="KW-1003">Cell membrane</keyword>
<dbReference type="GO" id="GO:0005886">
    <property type="term" value="C:plasma membrane"/>
    <property type="evidence" value="ECO:0007669"/>
    <property type="project" value="UniProtKB-SubCell"/>
</dbReference>
<feature type="transmembrane region" description="Helical" evidence="7">
    <location>
        <begin position="699"/>
        <end position="728"/>
    </location>
</feature>
<feature type="transmembrane region" description="Helical" evidence="7">
    <location>
        <begin position="654"/>
        <end position="678"/>
    </location>
</feature>
<dbReference type="Pfam" id="PF02687">
    <property type="entry name" value="FtsX"/>
    <property type="match status" value="2"/>
</dbReference>
<reference evidence="10" key="1">
    <citation type="submission" date="2022-01" db="EMBL/GenBank/DDBJ databases">
        <title>Novel bile acid biosynthetic pathways are enriched in the microbiome of centenarians.</title>
        <authorList>
            <person name="Sato Y."/>
            <person name="Atarashi K."/>
            <person name="Plichta R.D."/>
            <person name="Arai Y."/>
            <person name="Sasajima S."/>
            <person name="Kearney M.S."/>
            <person name="Suda W."/>
            <person name="Takeshita K."/>
            <person name="Sasaki T."/>
            <person name="Okamoto S."/>
            <person name="Skelly N.A."/>
            <person name="Okamura Y."/>
            <person name="Vlamakis H."/>
            <person name="Li Y."/>
            <person name="Tanoue T."/>
            <person name="Takei H."/>
            <person name="Nittono H."/>
            <person name="Narushima S."/>
            <person name="Irie J."/>
            <person name="Itoh H."/>
            <person name="Moriya K."/>
            <person name="Sugiura Y."/>
            <person name="Suematsu M."/>
            <person name="Moritoki N."/>
            <person name="Shibata S."/>
            <person name="Littman R.D."/>
            <person name="Fischbach A.M."/>
            <person name="Uwamino Y."/>
            <person name="Inoue T."/>
            <person name="Honda A."/>
            <person name="Hattori M."/>
            <person name="Murai T."/>
            <person name="Xavier J.R."/>
            <person name="Hirose N."/>
            <person name="Honda K."/>
        </authorList>
    </citation>
    <scope>NUCLEOTIDE SEQUENCE</scope>
    <source>
        <strain evidence="10">CE91-St55</strain>
    </source>
</reference>
<dbReference type="GO" id="GO:0022857">
    <property type="term" value="F:transmembrane transporter activity"/>
    <property type="evidence" value="ECO:0007669"/>
    <property type="project" value="TreeGrafter"/>
</dbReference>
<dbReference type="Proteomes" id="UP001055091">
    <property type="component" value="Unassembled WGS sequence"/>
</dbReference>
<evidence type="ECO:0000256" key="3">
    <source>
        <dbReference type="ARBA" id="ARBA00022692"/>
    </source>
</evidence>
<feature type="domain" description="MacB-like periplasmic core" evidence="9">
    <location>
        <begin position="42"/>
        <end position="230"/>
    </location>
</feature>
<evidence type="ECO:0000256" key="6">
    <source>
        <dbReference type="ARBA" id="ARBA00038076"/>
    </source>
</evidence>
<feature type="domain" description="ABC3 transporter permease C-terminal" evidence="8">
    <location>
        <begin position="658"/>
        <end position="774"/>
    </location>
</feature>
<comment type="subcellular location">
    <subcellularLocation>
        <location evidence="1">Cell membrane</location>
        <topology evidence="1">Multi-pass membrane protein</topology>
    </subcellularLocation>
</comment>
<dbReference type="PANTHER" id="PTHR30572:SF4">
    <property type="entry name" value="ABC TRANSPORTER PERMEASE YTRF"/>
    <property type="match status" value="1"/>
</dbReference>
<comment type="caution">
    <text evidence="10">The sequence shown here is derived from an EMBL/GenBank/DDBJ whole genome shotgun (WGS) entry which is preliminary data.</text>
</comment>
<evidence type="ECO:0000259" key="9">
    <source>
        <dbReference type="Pfam" id="PF12704"/>
    </source>
</evidence>
<keyword evidence="3 7" id="KW-0812">Transmembrane</keyword>
<evidence type="ECO:0000256" key="1">
    <source>
        <dbReference type="ARBA" id="ARBA00004651"/>
    </source>
</evidence>
<evidence type="ECO:0000256" key="2">
    <source>
        <dbReference type="ARBA" id="ARBA00022475"/>
    </source>
</evidence>
<feature type="transmembrane region" description="Helical" evidence="7">
    <location>
        <begin position="262"/>
        <end position="280"/>
    </location>
</feature>
<dbReference type="PANTHER" id="PTHR30572">
    <property type="entry name" value="MEMBRANE COMPONENT OF TRANSPORTER-RELATED"/>
    <property type="match status" value="1"/>
</dbReference>
<protein>
    <submittedName>
        <fullName evidence="10">ABC transporter permease</fullName>
    </submittedName>
</protein>
<dbReference type="RefSeq" id="WP_006772813.1">
    <property type="nucleotide sequence ID" value="NZ_BQNJ01000001.1"/>
</dbReference>
<organism evidence="10 11">
    <name type="scientific">Hungatella hathewayi</name>
    <dbReference type="NCBI Taxonomy" id="154046"/>
    <lineage>
        <taxon>Bacteria</taxon>
        <taxon>Bacillati</taxon>
        <taxon>Bacillota</taxon>
        <taxon>Clostridia</taxon>
        <taxon>Lachnospirales</taxon>
        <taxon>Lachnospiraceae</taxon>
        <taxon>Hungatella</taxon>
    </lineage>
</organism>
<gene>
    <name evidence="10" type="ORF">CE91St55_21320</name>
</gene>
<name>A0AA37JEI6_9FIRM</name>
<dbReference type="EMBL" id="BQNJ01000001">
    <property type="protein sequence ID" value="GKH00151.1"/>
    <property type="molecule type" value="Genomic_DNA"/>
</dbReference>
<dbReference type="AlphaFoldDB" id="A0AA37JEI6"/>
<dbReference type="GeneID" id="93151012"/>
<comment type="similarity">
    <text evidence="6">Belongs to the ABC-4 integral membrane protein family.</text>
</comment>
<feature type="transmembrane region" description="Helical" evidence="7">
    <location>
        <begin position="353"/>
        <end position="380"/>
    </location>
</feature>
<evidence type="ECO:0000313" key="10">
    <source>
        <dbReference type="EMBL" id="GKH00151.1"/>
    </source>
</evidence>
<keyword evidence="4 7" id="KW-1133">Transmembrane helix</keyword>
<sequence length="783" mass="85856">MTKLLWKKMIRDMKRSRAAYLLCILIVAIGFCGFTVLELCYDNLVESRDLFFSQSDFCDGFAEVTDSPVSEAGILNMIPGIYAVEPRLVKDVRVYGFDGDVELHLASWTDGKMNRPVLSRGSLPAEGKREIVIGDGMAKARNLNPGDTVEIIVGGKRIPMEITGIGLTPENIYMIRNMNELFPSPAVYDAAFTSYRTLAQLYGQEGHANSFLFRMAPGSMWEDVKDQVEQALTPYGLISHFASEDQLAVSMVDEEIKQLEKMSGVVPFLFLAVAGVILYITQSRMVEQQRTQIGTLMALGIPLKKIRLHYMGFGAVTGLAGGLAGGMLGYSMADPMAGFYRMYFNLPEVTAPLSAAYLLEGILLAGIFCSGTSWIIAGVIGKMRPAQALRPPAPKTARPSFLERIPGFLRLFTVPGIMALRSLSRNRRRTAMSIAGIAFAYMITATLVSMNSLFDVFIFDYWEKTQRQDIMVSFEQPVSVNGALEAVKHPQVEKAEAMMEFAVTLAGPQGKTDCTIQAVSREASLTRLFREDGSRAYPEEEGIVISEHMASLMGVKKGSTIEVKVTYPEERISRVAVTDTIAQYMGSSAYMSFEGAAKISDYRGVCSTVLLKAPLTVQEELRTRLSDAAAVSAIQSRQGRLEQYRSMMGSMSAIMASMSMLGVIISFAVIYISSLISFEELKRELSTLMMLGLKSRECLEVISTGQWILAVGAVLIGIPMAMGASRLISVSMASDMYTIPGFIDGKALLQAIGLTAVSVGLSSVMMLRKLKKIVPADLLRERE</sequence>
<evidence type="ECO:0000259" key="8">
    <source>
        <dbReference type="Pfam" id="PF02687"/>
    </source>
</evidence>
<evidence type="ECO:0000313" key="11">
    <source>
        <dbReference type="Proteomes" id="UP001055091"/>
    </source>
</evidence>